<accession>A0A365XXT8</accession>
<keyword evidence="2" id="KW-1185">Reference proteome</keyword>
<dbReference type="AlphaFoldDB" id="A0A365XXT8"/>
<dbReference type="OrthoDB" id="650287at2"/>
<gene>
    <name evidence="1" type="ORF">DF182_29140</name>
</gene>
<name>A0A365XXT8_9BACT</name>
<proteinExistence type="predicted"/>
<sequence>MKTIIKQSLTPEAIQQLLTSLGKVTLLEAAIGCRVSGGNPPDCAPIIFKNYPDATVEQMADALTTAWAAAIDKNLLTKALKACNFPENQITEAVQQAISLFYQQDAQYVDNNGMNKATGLYQGDLTHMKAVSEIVDYLVISSLPNDYSATAGSMIGALNDIGVSVAALAENKAADYRSSDYCWISQPISNQAFKRIICFEATQSGDGVAKQVPGIFTSLQTFAGTEAQNIIVATSMVSTGSNGASPTTILTALFNGSKTLLNSDFSLMAFEIVNFNTDWINPLNELFAQLTQS</sequence>
<organism evidence="1 2">
    <name type="scientific">Chitinophaga flava</name>
    <dbReference type="NCBI Taxonomy" id="2259036"/>
    <lineage>
        <taxon>Bacteria</taxon>
        <taxon>Pseudomonadati</taxon>
        <taxon>Bacteroidota</taxon>
        <taxon>Chitinophagia</taxon>
        <taxon>Chitinophagales</taxon>
        <taxon>Chitinophagaceae</taxon>
        <taxon>Chitinophaga</taxon>
    </lineage>
</organism>
<protein>
    <submittedName>
        <fullName evidence="1">Uncharacterized protein</fullName>
    </submittedName>
</protein>
<comment type="caution">
    <text evidence="1">The sequence shown here is derived from an EMBL/GenBank/DDBJ whole genome shotgun (WGS) entry which is preliminary data.</text>
</comment>
<evidence type="ECO:0000313" key="2">
    <source>
        <dbReference type="Proteomes" id="UP000253410"/>
    </source>
</evidence>
<dbReference type="Proteomes" id="UP000253410">
    <property type="component" value="Unassembled WGS sequence"/>
</dbReference>
<evidence type="ECO:0000313" key="1">
    <source>
        <dbReference type="EMBL" id="RBL90524.1"/>
    </source>
</evidence>
<dbReference type="RefSeq" id="WP_113619273.1">
    <property type="nucleotide sequence ID" value="NZ_QFFJ01000002.1"/>
</dbReference>
<dbReference type="EMBL" id="QFFJ01000002">
    <property type="protein sequence ID" value="RBL90524.1"/>
    <property type="molecule type" value="Genomic_DNA"/>
</dbReference>
<reference evidence="1 2" key="1">
    <citation type="submission" date="2018-05" db="EMBL/GenBank/DDBJ databases">
        <title>Chitinophaga sp. K3CV102501T nov., isolated from isolated from a monsoon evergreen broad-leaved forest soil.</title>
        <authorList>
            <person name="Lv Y."/>
        </authorList>
    </citation>
    <scope>NUCLEOTIDE SEQUENCE [LARGE SCALE GENOMIC DNA]</scope>
    <source>
        <strain evidence="1 2">GDMCC 1.1325</strain>
    </source>
</reference>